<dbReference type="Gene3D" id="3.10.100.10">
    <property type="entry name" value="Mannose-Binding Protein A, subunit A"/>
    <property type="match status" value="1"/>
</dbReference>
<dbReference type="SUPFAM" id="SSF56436">
    <property type="entry name" value="C-type lectin-like"/>
    <property type="match status" value="1"/>
</dbReference>
<dbReference type="InterPro" id="IPR002014">
    <property type="entry name" value="VHS_dom"/>
</dbReference>
<dbReference type="SMART" id="SM00034">
    <property type="entry name" value="CLECT"/>
    <property type="match status" value="1"/>
</dbReference>
<evidence type="ECO:0000256" key="10">
    <source>
        <dbReference type="SAM" id="Phobius"/>
    </source>
</evidence>
<feature type="non-terminal residue" evidence="14">
    <location>
        <position position="1"/>
    </location>
</feature>
<evidence type="ECO:0000256" key="4">
    <source>
        <dbReference type="ARBA" id="ARBA00022448"/>
    </source>
</evidence>
<dbReference type="PROSITE" id="PS00615">
    <property type="entry name" value="C_TYPE_LECTIN_1"/>
    <property type="match status" value="1"/>
</dbReference>
<accession>A0A836K6V7</accession>
<dbReference type="Pfam" id="PF00790">
    <property type="entry name" value="VHS"/>
    <property type="match status" value="1"/>
</dbReference>
<dbReference type="PROSITE" id="PS50002">
    <property type="entry name" value="SH3"/>
    <property type="match status" value="1"/>
</dbReference>
<dbReference type="CDD" id="cd00037">
    <property type="entry name" value="CLECT"/>
    <property type="match status" value="1"/>
</dbReference>
<dbReference type="InterPro" id="IPR050670">
    <property type="entry name" value="STAM"/>
</dbReference>
<feature type="compositionally biased region" description="Polar residues" evidence="9">
    <location>
        <begin position="115"/>
        <end position="138"/>
    </location>
</feature>
<feature type="compositionally biased region" description="Polar residues" evidence="9">
    <location>
        <begin position="175"/>
        <end position="188"/>
    </location>
</feature>
<dbReference type="InterPro" id="IPR018378">
    <property type="entry name" value="C-type_lectin_CS"/>
</dbReference>
<dbReference type="CDD" id="cd21388">
    <property type="entry name" value="GAT_STAM"/>
    <property type="match status" value="1"/>
</dbReference>
<keyword evidence="10" id="KW-0812">Transmembrane</keyword>
<evidence type="ECO:0000256" key="9">
    <source>
        <dbReference type="SAM" id="MobiDB-lite"/>
    </source>
</evidence>
<comment type="caution">
    <text evidence="14">The sequence shown here is derived from an EMBL/GenBank/DDBJ whole genome shotgun (WGS) entry which is preliminary data.</text>
</comment>
<dbReference type="SUPFAM" id="SSF48464">
    <property type="entry name" value="ENTH/VHS domain"/>
    <property type="match status" value="1"/>
</dbReference>
<dbReference type="GO" id="GO:0033565">
    <property type="term" value="C:ESCRT-0 complex"/>
    <property type="evidence" value="ECO:0007669"/>
    <property type="project" value="TreeGrafter"/>
</dbReference>
<dbReference type="GO" id="GO:0043130">
    <property type="term" value="F:ubiquitin binding"/>
    <property type="evidence" value="ECO:0007669"/>
    <property type="project" value="InterPro"/>
</dbReference>
<dbReference type="PANTHER" id="PTHR45929:SF3">
    <property type="entry name" value="JAK PATHWAY SIGNAL TRANSDUCTION ADAPTOR MOLECULE"/>
    <property type="match status" value="1"/>
</dbReference>
<reference evidence="14 15" key="1">
    <citation type="submission" date="2020-02" db="EMBL/GenBank/DDBJ databases">
        <title>Relaxed selection underlies rapid genomic changes in the transitions from sociality to social parasitism in ants.</title>
        <authorList>
            <person name="Bi X."/>
        </authorList>
    </citation>
    <scope>NUCLEOTIDE SEQUENCE [LARGE SCALE GENOMIC DNA]</scope>
    <source>
        <strain evidence="14">BGI-DK2014b</strain>
        <tissue evidence="14">Whole body</tissue>
    </source>
</reference>
<dbReference type="InterPro" id="IPR016187">
    <property type="entry name" value="CTDL_fold"/>
</dbReference>
<protein>
    <submittedName>
        <fullName evidence="14">STAM1 protein</fullName>
    </submittedName>
</protein>
<dbReference type="Pfam" id="PF02809">
    <property type="entry name" value="UIM"/>
    <property type="match status" value="1"/>
</dbReference>
<dbReference type="Pfam" id="PF00018">
    <property type="entry name" value="SH3_1"/>
    <property type="match status" value="1"/>
</dbReference>
<dbReference type="PRINTS" id="PR00452">
    <property type="entry name" value="SH3DOMAIN"/>
</dbReference>
<sequence length="643" mass="73007">MDICDKVGTSSQNAKDCLRSIVKRLYCQDPHVVMQAITLLDACASNCGKVFHLEIASRDFENDLRKLINHPQPKIVDKIKALLKKWVEGDFKTDPQLNLIPSLYNKLRSEGHDFSSVSDTPKRSSTLSRDPNVVTNSQEESDIARAIQLSLQENKTHTQSTSSHSSPASKRSTSLYPSMNSVVGASNTSQEGRKVRALYDFEAAEDNELTFLAGEIINILDDSHPNWWKGSNQRGEGLFPSNFVTADLSVEPEEFTKLEHSNKKLVQFAEEVEVKMVKREPEVVEVEIDEKKMDRLLHLLHEADPQCDTSDPQEMLDLEEQVTAMGPLIDAALEKVDRRHAQLTQLSSDLVDALNLYHTLMREPPTPSGYTLPKMQPHISPYPFHNPGPPPAHDVSTIFFNRRMTLLYSSIMMLVPLAVVLLAAFANAEPAINEARPHSNRPGRFLSLPIPQKCANRPKQFNFRGHNYFYSGHVPAHANQKVDWLDARNICREYCMDLISIETQEENNMVFRLIQQNDVPYIWTSGRLCDFKGCENRRDLEPKSLYGWFWSANREKMAPTNQVPNGWGFNPWSQTGHKKVRQPDNAEYDINGTNESCLSVLNNVYNDGIAWHDVACYHEKPFVCEDSEELLNYVASTNRGIRL</sequence>
<organism evidence="14 15">
    <name type="scientific">Acromyrmex heyeri</name>
    <dbReference type="NCBI Taxonomy" id="230685"/>
    <lineage>
        <taxon>Eukaryota</taxon>
        <taxon>Metazoa</taxon>
        <taxon>Ecdysozoa</taxon>
        <taxon>Arthropoda</taxon>
        <taxon>Hexapoda</taxon>
        <taxon>Insecta</taxon>
        <taxon>Pterygota</taxon>
        <taxon>Neoptera</taxon>
        <taxon>Endopterygota</taxon>
        <taxon>Hymenoptera</taxon>
        <taxon>Apocrita</taxon>
        <taxon>Aculeata</taxon>
        <taxon>Formicoidea</taxon>
        <taxon>Formicidae</taxon>
        <taxon>Myrmicinae</taxon>
        <taxon>Acromyrmex</taxon>
    </lineage>
</organism>
<evidence type="ECO:0000256" key="8">
    <source>
        <dbReference type="PROSITE-ProRule" id="PRU00192"/>
    </source>
</evidence>
<feature type="compositionally biased region" description="Low complexity" evidence="9">
    <location>
        <begin position="157"/>
        <end position="174"/>
    </location>
</feature>
<dbReference type="PANTHER" id="PTHR45929">
    <property type="entry name" value="JAK PATHWAY SIGNAL TRANSDUCTION ADAPTOR MOLECULE"/>
    <property type="match status" value="1"/>
</dbReference>
<feature type="transmembrane region" description="Helical" evidence="10">
    <location>
        <begin position="406"/>
        <end position="426"/>
    </location>
</feature>
<name>A0A836K6V7_9HYME</name>
<dbReference type="Gene3D" id="1.20.5.1940">
    <property type="match status" value="1"/>
</dbReference>
<keyword evidence="3 8" id="KW-0728">SH3 domain</keyword>
<keyword evidence="5" id="KW-0967">Endosome</keyword>
<dbReference type="AlphaFoldDB" id="A0A836K6V7"/>
<dbReference type="EMBL" id="JAANIB010000513">
    <property type="protein sequence ID" value="KAG5345384.1"/>
    <property type="molecule type" value="Genomic_DNA"/>
</dbReference>
<dbReference type="InterPro" id="IPR001452">
    <property type="entry name" value="SH3_domain"/>
</dbReference>
<evidence type="ECO:0000256" key="3">
    <source>
        <dbReference type="ARBA" id="ARBA00022443"/>
    </source>
</evidence>
<keyword evidence="4" id="KW-0813">Transport</keyword>
<proteinExistence type="inferred from homology"/>
<dbReference type="PROSITE" id="PS50179">
    <property type="entry name" value="VHS"/>
    <property type="match status" value="1"/>
</dbReference>
<evidence type="ECO:0000256" key="6">
    <source>
        <dbReference type="ARBA" id="ARBA00022927"/>
    </source>
</evidence>
<dbReference type="Proteomes" id="UP000670152">
    <property type="component" value="Unassembled WGS sequence"/>
</dbReference>
<dbReference type="InterPro" id="IPR003903">
    <property type="entry name" value="UIM_dom"/>
</dbReference>
<evidence type="ECO:0000256" key="1">
    <source>
        <dbReference type="ARBA" id="ARBA00004177"/>
    </source>
</evidence>
<dbReference type="InterPro" id="IPR001304">
    <property type="entry name" value="C-type_lectin-like"/>
</dbReference>
<evidence type="ECO:0000259" key="12">
    <source>
        <dbReference type="PROSITE" id="PS50041"/>
    </source>
</evidence>
<feature type="domain" description="C-type lectin" evidence="12">
    <location>
        <begin position="463"/>
        <end position="625"/>
    </location>
</feature>
<gene>
    <name evidence="14" type="primary">Stam</name>
    <name evidence="14" type="ORF">G6Z77_0015815</name>
</gene>
<evidence type="ECO:0000313" key="14">
    <source>
        <dbReference type="EMBL" id="KAG5345384.1"/>
    </source>
</evidence>
<evidence type="ECO:0000313" key="15">
    <source>
        <dbReference type="Proteomes" id="UP000670152"/>
    </source>
</evidence>
<feature type="non-terminal residue" evidence="14">
    <location>
        <position position="643"/>
    </location>
</feature>
<keyword evidence="10" id="KW-1133">Transmembrane helix</keyword>
<dbReference type="OrthoDB" id="10068368at2759"/>
<comment type="subcellular location">
    <subcellularLocation>
        <location evidence="1">Endosome</location>
    </subcellularLocation>
</comment>
<evidence type="ECO:0000256" key="7">
    <source>
        <dbReference type="ARBA" id="ARBA00023157"/>
    </source>
</evidence>
<dbReference type="InterPro" id="IPR016186">
    <property type="entry name" value="C-type_lectin-like/link_sf"/>
</dbReference>
<feature type="domain" description="SH3" evidence="11">
    <location>
        <begin position="190"/>
        <end position="249"/>
    </location>
</feature>
<dbReference type="PROSITE" id="PS50041">
    <property type="entry name" value="C_TYPE_LECTIN_2"/>
    <property type="match status" value="1"/>
</dbReference>
<evidence type="ECO:0000259" key="11">
    <source>
        <dbReference type="PROSITE" id="PS50002"/>
    </source>
</evidence>
<feature type="region of interest" description="Disordered" evidence="9">
    <location>
        <begin position="114"/>
        <end position="139"/>
    </location>
</feature>
<dbReference type="CDD" id="cd11820">
    <property type="entry name" value="SH3_STAM"/>
    <property type="match status" value="1"/>
</dbReference>
<dbReference type="InterPro" id="IPR008942">
    <property type="entry name" value="ENTH_VHS"/>
</dbReference>
<dbReference type="SUPFAM" id="SSF50044">
    <property type="entry name" value="SH3-domain"/>
    <property type="match status" value="1"/>
</dbReference>
<keyword evidence="15" id="KW-1185">Reference proteome</keyword>
<dbReference type="GO" id="GO:0043328">
    <property type="term" value="P:protein transport to vacuole involved in ubiquitin-dependent protein catabolic process via the multivesicular body sorting pathway"/>
    <property type="evidence" value="ECO:0007669"/>
    <property type="project" value="TreeGrafter"/>
</dbReference>
<dbReference type="SMART" id="SM00288">
    <property type="entry name" value="VHS"/>
    <property type="match status" value="1"/>
</dbReference>
<dbReference type="SMART" id="SM00326">
    <property type="entry name" value="SH3"/>
    <property type="match status" value="1"/>
</dbReference>
<dbReference type="Gene3D" id="2.30.30.40">
    <property type="entry name" value="SH3 Domains"/>
    <property type="match status" value="1"/>
</dbReference>
<keyword evidence="10" id="KW-0472">Membrane</keyword>
<evidence type="ECO:0000256" key="2">
    <source>
        <dbReference type="ARBA" id="ARBA00009666"/>
    </source>
</evidence>
<dbReference type="GO" id="GO:0035091">
    <property type="term" value="F:phosphatidylinositol binding"/>
    <property type="evidence" value="ECO:0007669"/>
    <property type="project" value="InterPro"/>
</dbReference>
<keyword evidence="7" id="KW-1015">Disulfide bond</keyword>
<comment type="similarity">
    <text evidence="2">Belongs to the STAM family.</text>
</comment>
<feature type="domain" description="VHS" evidence="13">
    <location>
        <begin position="1"/>
        <end position="115"/>
    </location>
</feature>
<evidence type="ECO:0000256" key="5">
    <source>
        <dbReference type="ARBA" id="ARBA00022753"/>
    </source>
</evidence>
<keyword evidence="6" id="KW-0653">Protein transport</keyword>
<dbReference type="InterPro" id="IPR036028">
    <property type="entry name" value="SH3-like_dom_sf"/>
</dbReference>
<dbReference type="Gene3D" id="1.25.40.90">
    <property type="match status" value="1"/>
</dbReference>
<feature type="region of interest" description="Disordered" evidence="9">
    <location>
        <begin position="153"/>
        <end position="188"/>
    </location>
</feature>
<evidence type="ECO:0000259" key="13">
    <source>
        <dbReference type="PROSITE" id="PS50179"/>
    </source>
</evidence>
<dbReference type="CDD" id="cd03568">
    <property type="entry name" value="VHS_STAM"/>
    <property type="match status" value="1"/>
</dbReference>